<keyword evidence="14" id="KW-1185">Reference proteome</keyword>
<keyword evidence="5 9" id="KW-0798">TonB box</keyword>
<keyword evidence="2 8" id="KW-0813">Transport</keyword>
<evidence type="ECO:0000256" key="5">
    <source>
        <dbReference type="ARBA" id="ARBA00023077"/>
    </source>
</evidence>
<dbReference type="PANTHER" id="PTHR30069">
    <property type="entry name" value="TONB-DEPENDENT OUTER MEMBRANE RECEPTOR"/>
    <property type="match status" value="1"/>
</dbReference>
<dbReference type="Gene3D" id="2.40.170.20">
    <property type="entry name" value="TonB-dependent receptor, beta-barrel domain"/>
    <property type="match status" value="1"/>
</dbReference>
<dbReference type="InterPro" id="IPR036942">
    <property type="entry name" value="Beta-barrel_TonB_sf"/>
</dbReference>
<gene>
    <name evidence="13" type="ORF">SAMN05421877_108234</name>
</gene>
<proteinExistence type="inferred from homology"/>
<evidence type="ECO:0000256" key="10">
    <source>
        <dbReference type="SAM" id="Phobius"/>
    </source>
</evidence>
<dbReference type="Pfam" id="PF00593">
    <property type="entry name" value="TonB_dep_Rec_b-barrel"/>
    <property type="match status" value="1"/>
</dbReference>
<organism evidence="13 14">
    <name type="scientific">Sphingobacterium lactis</name>
    <dbReference type="NCBI Taxonomy" id="797291"/>
    <lineage>
        <taxon>Bacteria</taxon>
        <taxon>Pseudomonadati</taxon>
        <taxon>Bacteroidota</taxon>
        <taxon>Sphingobacteriia</taxon>
        <taxon>Sphingobacteriales</taxon>
        <taxon>Sphingobacteriaceae</taxon>
        <taxon>Sphingobacterium</taxon>
    </lineage>
</organism>
<evidence type="ECO:0000256" key="8">
    <source>
        <dbReference type="PROSITE-ProRule" id="PRU01360"/>
    </source>
</evidence>
<dbReference type="PROSITE" id="PS52016">
    <property type="entry name" value="TONB_DEPENDENT_REC_3"/>
    <property type="match status" value="1"/>
</dbReference>
<dbReference type="GO" id="GO:0044718">
    <property type="term" value="P:siderophore transmembrane transport"/>
    <property type="evidence" value="ECO:0007669"/>
    <property type="project" value="TreeGrafter"/>
</dbReference>
<feature type="domain" description="TonB-dependent receptor-like beta-barrel" evidence="11">
    <location>
        <begin position="385"/>
        <end position="768"/>
    </location>
</feature>
<dbReference type="InterPro" id="IPR000531">
    <property type="entry name" value="Beta-barrel_TonB"/>
</dbReference>
<dbReference type="InterPro" id="IPR012910">
    <property type="entry name" value="Plug_dom"/>
</dbReference>
<evidence type="ECO:0000256" key="9">
    <source>
        <dbReference type="RuleBase" id="RU003357"/>
    </source>
</evidence>
<keyword evidence="10" id="KW-1133">Transmembrane helix</keyword>
<evidence type="ECO:0000259" key="12">
    <source>
        <dbReference type="Pfam" id="PF07715"/>
    </source>
</evidence>
<comment type="similarity">
    <text evidence="8 9">Belongs to the TonB-dependent receptor family.</text>
</comment>
<dbReference type="InterPro" id="IPR039426">
    <property type="entry name" value="TonB-dep_rcpt-like"/>
</dbReference>
<evidence type="ECO:0000256" key="3">
    <source>
        <dbReference type="ARBA" id="ARBA00022452"/>
    </source>
</evidence>
<keyword evidence="3 8" id="KW-1134">Transmembrane beta strand</keyword>
<name>A0A1H6AQV4_9SPHI</name>
<sequence length="803" mass="89472">MQILLLQFMILYLFLAQFLIVLNKNKMHYLSKNATYKVVITLLFLIQIAFAQEFNIQVQSPDLRPQADVNIRINGKSLGRTDSNGEFSYSLNDFKQPIQLQLSYTGFEPIKYTFRTDTLTSPLQFVLQEKNNLDEIVVTAGRKPEHISTVPSSITILTSKEIEAQSQISTNISNILGNTVPGLGVSNNKATNTGQTLRGRSVLVLIDGIPQSTPLMNGARDIRSIDPAVIERVEVIKGATSIYGNGSAGGIINYITKTNKDSNKPFSGSTNLSSTLNPYHSSETFGYRVDQSFFGRANKWNYTVSGTVDYTGLQRDADGLPLGQTDGLSNSYQYNAFLKVGYEIDTTSSISLLYNFFNSSQHAKYISKVGKYGSEATIGIAGEDPGKPTGTPYNHNAMLTYSKNNLIGKTSLQASLYYNTFRSMNRYIEKGTAWYGPGQTQINSEKKGLRLNLNTPFRLLNSQADVTYGLDLLNDITDQNLTDGRIYIPDMNMVNFAPYAQLRVDFFENLIFKGGVRYENATVKIKDFHTIASGPNNEGSIAVTGGEIPYKGATFNAGLRYNKFDFFNPFVSFSQGFAINELGRIVRRATDNDLDSIKTDPVITNNYEIGFSSNYSIFNFSAAYYYSTSKLGVELVDVNGYLVAQRLPEKVQGVEFALNARLSDTWTLGGTYTHVEGKAEDSENEDHYLNGTRITPDKATAYVYYSPIPALNLQLHYILTGSRDRFEPNDKGVYKNSEGRVKSIDLFNLTGSYRINRNWAVGLGIENLLNKDYFPVVSQYRAVDAEYVKGTGTTASLNINYRF</sequence>
<dbReference type="GO" id="GO:0009279">
    <property type="term" value="C:cell outer membrane"/>
    <property type="evidence" value="ECO:0007669"/>
    <property type="project" value="UniProtKB-SubCell"/>
</dbReference>
<feature type="transmembrane region" description="Helical" evidence="10">
    <location>
        <begin position="34"/>
        <end position="51"/>
    </location>
</feature>
<keyword evidence="4 8" id="KW-0812">Transmembrane</keyword>
<dbReference type="Gene3D" id="2.170.130.10">
    <property type="entry name" value="TonB-dependent receptor, plug domain"/>
    <property type="match status" value="1"/>
</dbReference>
<feature type="transmembrane region" description="Helical" evidence="10">
    <location>
        <begin position="6"/>
        <end position="22"/>
    </location>
</feature>
<evidence type="ECO:0000256" key="7">
    <source>
        <dbReference type="ARBA" id="ARBA00023237"/>
    </source>
</evidence>
<dbReference type="SUPFAM" id="SSF56935">
    <property type="entry name" value="Porins"/>
    <property type="match status" value="1"/>
</dbReference>
<dbReference type="InterPro" id="IPR008969">
    <property type="entry name" value="CarboxyPept-like_regulatory"/>
</dbReference>
<accession>A0A1H6AQV4</accession>
<protein>
    <submittedName>
        <fullName evidence="13">Iron complex outermembrane recepter protein</fullName>
    </submittedName>
</protein>
<evidence type="ECO:0000259" key="11">
    <source>
        <dbReference type="Pfam" id="PF00593"/>
    </source>
</evidence>
<evidence type="ECO:0000313" key="13">
    <source>
        <dbReference type="EMBL" id="SEG50166.1"/>
    </source>
</evidence>
<evidence type="ECO:0000256" key="4">
    <source>
        <dbReference type="ARBA" id="ARBA00022692"/>
    </source>
</evidence>
<comment type="subcellular location">
    <subcellularLocation>
        <location evidence="1 8">Cell outer membrane</location>
        <topology evidence="1 8">Multi-pass membrane protein</topology>
    </subcellularLocation>
</comment>
<feature type="domain" description="TonB-dependent receptor plug" evidence="12">
    <location>
        <begin position="148"/>
        <end position="251"/>
    </location>
</feature>
<dbReference type="CDD" id="cd01347">
    <property type="entry name" value="ligand_gated_channel"/>
    <property type="match status" value="1"/>
</dbReference>
<dbReference type="Proteomes" id="UP000236731">
    <property type="component" value="Unassembled WGS sequence"/>
</dbReference>
<keyword evidence="6 8" id="KW-0472">Membrane</keyword>
<evidence type="ECO:0000313" key="14">
    <source>
        <dbReference type="Proteomes" id="UP000236731"/>
    </source>
</evidence>
<dbReference type="PANTHER" id="PTHR30069:SF42">
    <property type="entry name" value="FERRIC AEROBACTIN RECEPTOR"/>
    <property type="match status" value="1"/>
</dbReference>
<dbReference type="Pfam" id="PF07715">
    <property type="entry name" value="Plug"/>
    <property type="match status" value="1"/>
</dbReference>
<keyword evidence="7 8" id="KW-0998">Cell outer membrane</keyword>
<dbReference type="GO" id="GO:0015344">
    <property type="term" value="F:siderophore uptake transmembrane transporter activity"/>
    <property type="evidence" value="ECO:0007669"/>
    <property type="project" value="TreeGrafter"/>
</dbReference>
<evidence type="ECO:0000256" key="6">
    <source>
        <dbReference type="ARBA" id="ARBA00023136"/>
    </source>
</evidence>
<dbReference type="EMBL" id="FNUT01000008">
    <property type="protein sequence ID" value="SEG50166.1"/>
    <property type="molecule type" value="Genomic_DNA"/>
</dbReference>
<dbReference type="InterPro" id="IPR037066">
    <property type="entry name" value="Plug_dom_sf"/>
</dbReference>
<reference evidence="14" key="1">
    <citation type="submission" date="2016-10" db="EMBL/GenBank/DDBJ databases">
        <authorList>
            <person name="Varghese N."/>
            <person name="Submissions S."/>
        </authorList>
    </citation>
    <scope>NUCLEOTIDE SEQUENCE [LARGE SCALE GENOMIC DNA]</scope>
    <source>
        <strain evidence="14">DSM 22361</strain>
    </source>
</reference>
<evidence type="ECO:0000256" key="1">
    <source>
        <dbReference type="ARBA" id="ARBA00004571"/>
    </source>
</evidence>
<dbReference type="AlphaFoldDB" id="A0A1H6AQV4"/>
<dbReference type="SUPFAM" id="SSF49464">
    <property type="entry name" value="Carboxypeptidase regulatory domain-like"/>
    <property type="match status" value="1"/>
</dbReference>
<evidence type="ECO:0000256" key="2">
    <source>
        <dbReference type="ARBA" id="ARBA00022448"/>
    </source>
</evidence>